<evidence type="ECO:0000313" key="1">
    <source>
        <dbReference type="EMBL" id="KAJ9090395.1"/>
    </source>
</evidence>
<keyword evidence="2" id="KW-1185">Reference proteome</keyword>
<comment type="caution">
    <text evidence="1">The sequence shown here is derived from an EMBL/GenBank/DDBJ whole genome shotgun (WGS) entry which is preliminary data.</text>
</comment>
<dbReference type="EMBL" id="QTSX02000006">
    <property type="protein sequence ID" value="KAJ9090395.1"/>
    <property type="molecule type" value="Genomic_DNA"/>
</dbReference>
<feature type="non-terminal residue" evidence="1">
    <location>
        <position position="92"/>
    </location>
</feature>
<name>A0ACC2UU18_9FUNG</name>
<organism evidence="1 2">
    <name type="scientific">Entomophthora muscae</name>
    <dbReference type="NCBI Taxonomy" id="34485"/>
    <lineage>
        <taxon>Eukaryota</taxon>
        <taxon>Fungi</taxon>
        <taxon>Fungi incertae sedis</taxon>
        <taxon>Zoopagomycota</taxon>
        <taxon>Entomophthoromycotina</taxon>
        <taxon>Entomophthoromycetes</taxon>
        <taxon>Entomophthorales</taxon>
        <taxon>Entomophthoraceae</taxon>
        <taxon>Entomophthora</taxon>
    </lineage>
</organism>
<reference evidence="1" key="1">
    <citation type="submission" date="2022-04" db="EMBL/GenBank/DDBJ databases">
        <title>Genome of the entomopathogenic fungus Entomophthora muscae.</title>
        <authorList>
            <person name="Elya C."/>
            <person name="Lovett B.R."/>
            <person name="Lee E."/>
            <person name="Macias A.M."/>
            <person name="Hajek A.E."/>
            <person name="De Bivort B.L."/>
            <person name="Kasson M.T."/>
            <person name="De Fine Licht H.H."/>
            <person name="Stajich J.E."/>
        </authorList>
    </citation>
    <scope>NUCLEOTIDE SEQUENCE</scope>
    <source>
        <strain evidence="1">Berkeley</strain>
    </source>
</reference>
<accession>A0ACC2UU18</accession>
<gene>
    <name evidence="1" type="ORF">DSO57_1002708</name>
</gene>
<sequence length="92" mass="10460">MIIPIFKFVVFTLPPVLLFIWFTSPNLWEQIFSSVPPLGNNLSHLLYLVEDLPGRVQDLLISGKRLMKSLTCNDLDPLLLELFPGPLAKRTP</sequence>
<evidence type="ECO:0000313" key="2">
    <source>
        <dbReference type="Proteomes" id="UP001165960"/>
    </source>
</evidence>
<proteinExistence type="predicted"/>
<protein>
    <submittedName>
        <fullName evidence="1">Uncharacterized protein</fullName>
    </submittedName>
</protein>
<dbReference type="Proteomes" id="UP001165960">
    <property type="component" value="Unassembled WGS sequence"/>
</dbReference>